<name>A0A9X2R8L7_9FLAO</name>
<accession>A0A9X2R8L7</accession>
<feature type="signal peptide" evidence="1">
    <location>
        <begin position="1"/>
        <end position="19"/>
    </location>
</feature>
<dbReference type="Proteomes" id="UP001155280">
    <property type="component" value="Unassembled WGS sequence"/>
</dbReference>
<evidence type="ECO:0000256" key="1">
    <source>
        <dbReference type="SAM" id="SignalP"/>
    </source>
</evidence>
<comment type="caution">
    <text evidence="3">The sequence shown here is derived from an EMBL/GenBank/DDBJ whole genome shotgun (WGS) entry which is preliminary data.</text>
</comment>
<evidence type="ECO:0000259" key="2">
    <source>
        <dbReference type="Pfam" id="PF19081"/>
    </source>
</evidence>
<reference evidence="3" key="1">
    <citation type="submission" date="2022-07" db="EMBL/GenBank/DDBJ databases">
        <title>Gramela sediminis sp. nov., isolated from deep-sea sediment of the Indian Ocean.</title>
        <authorList>
            <person name="Shi H."/>
        </authorList>
    </citation>
    <scope>NUCLEOTIDE SEQUENCE</scope>
    <source>
        <strain evidence="3">GC03-9</strain>
    </source>
</reference>
<dbReference type="Pfam" id="PF13585">
    <property type="entry name" value="CHU_C"/>
    <property type="match status" value="1"/>
</dbReference>
<dbReference type="EMBL" id="JANCNS010000002">
    <property type="protein sequence ID" value="MCP9200363.1"/>
    <property type="molecule type" value="Genomic_DNA"/>
</dbReference>
<gene>
    <name evidence="3" type="ORF">MKO06_10610</name>
</gene>
<sequence>MMRILTVLIILLLSLQAQAQLGFCSGSKGDPIFHEDFGSGTGTGEELPPGVTSYTFIEGSDPYDGEYTISDNIGNSITSWHNSLPNSTVSNGRALIVNADFNAGQFYRIGVSGLCENTTYEFSAFLMNVYDRASNVCDAGGIPINVRFEIWDETDSVLLKSGNTGDIQSSLTAEWEQYALTFSSEPGQEGVILKMFNNGEGGCGNDLAIDDIIFRSCGDLTSISSDVGSELHYEVCEENSPAEIRLEAVPDFSVYEEHYFQWQQSFDGENWRDIAGENSSVFEEDEIETTTYFRVKVAEDPANLLSNVCSSASQYFQVQIFERPDAPASGGNISICSNESIPELRVSANENEEVFWFDSAAGGNLLAENSTTYKPETEGTYFAEARLQGLDCAASPRTEVKLSIFEIPEVTDELLQLCPDTMLELDAGIEGMEYSWNTGETSQDILVDSPGTYFVEVSNSNGCSSLKTIEVINVPNASILEVISDDASVEIIPEFEGDFEYSLDGLNFQESNYFDFVEGGIYTAYIRDLAACQVEQIEFPHIVIPKFITPNNDGYNDEFRIKGLNYFESSVIRIFDRYGKLLKVGPGTNFSWTGQYNGAALPAADYWYEIRIDGYPPETGNFSLVR</sequence>
<protein>
    <submittedName>
        <fullName evidence="3">T9SS type B sorting domain-containing protein</fullName>
    </submittedName>
</protein>
<dbReference type="Pfam" id="PF19081">
    <property type="entry name" value="Ig_7"/>
    <property type="match status" value="1"/>
</dbReference>
<proteinExistence type="predicted"/>
<dbReference type="AlphaFoldDB" id="A0A9X2R8L7"/>
<evidence type="ECO:0000313" key="4">
    <source>
        <dbReference type="Proteomes" id="UP001155280"/>
    </source>
</evidence>
<dbReference type="InterPro" id="IPR026341">
    <property type="entry name" value="T9SS_type_B"/>
</dbReference>
<feature type="domain" description="Ig-like" evidence="2">
    <location>
        <begin position="324"/>
        <end position="404"/>
    </location>
</feature>
<evidence type="ECO:0000313" key="3">
    <source>
        <dbReference type="EMBL" id="MCP9200363.1"/>
    </source>
</evidence>
<dbReference type="InterPro" id="IPR044023">
    <property type="entry name" value="Ig_7"/>
</dbReference>
<organism evidence="3 4">
    <name type="scientific">Christiangramia oceanisediminis</name>
    <dbReference type="NCBI Taxonomy" id="2920386"/>
    <lineage>
        <taxon>Bacteria</taxon>
        <taxon>Pseudomonadati</taxon>
        <taxon>Bacteroidota</taxon>
        <taxon>Flavobacteriia</taxon>
        <taxon>Flavobacteriales</taxon>
        <taxon>Flavobacteriaceae</taxon>
        <taxon>Christiangramia</taxon>
    </lineage>
</organism>
<dbReference type="RefSeq" id="WP_241551152.1">
    <property type="nucleotide sequence ID" value="NZ_JANCNS010000002.1"/>
</dbReference>
<dbReference type="NCBIfam" id="TIGR04131">
    <property type="entry name" value="Bac_Flav_CTERM"/>
    <property type="match status" value="1"/>
</dbReference>
<feature type="chain" id="PRO_5040738918" evidence="1">
    <location>
        <begin position="20"/>
        <end position="626"/>
    </location>
</feature>
<keyword evidence="4" id="KW-1185">Reference proteome</keyword>
<keyword evidence="1" id="KW-0732">Signal</keyword>